<feature type="chain" id="PRO_5038160324" description="Phosphate-binding protein" evidence="4">
    <location>
        <begin position="22"/>
        <end position="321"/>
    </location>
</feature>
<reference evidence="6" key="1">
    <citation type="journal article" date="2014" name="Int. J. Syst. Evol. Microbiol.">
        <title>Complete genome sequence of Corynebacterium casei LMG S-19264T (=DSM 44701T), isolated from a smear-ripened cheese.</title>
        <authorList>
            <consortium name="US DOE Joint Genome Institute (JGI-PGF)"/>
            <person name="Walter F."/>
            <person name="Albersmeier A."/>
            <person name="Kalinowski J."/>
            <person name="Ruckert C."/>
        </authorList>
    </citation>
    <scope>NUCLEOTIDE SEQUENCE</scope>
    <source>
        <strain evidence="6">CGMCC 1.7086</strain>
    </source>
</reference>
<comment type="function">
    <text evidence="4">Involved in the system for phosphate transport across the cytoplasmic membrane.</text>
</comment>
<name>A0A918DFF3_9ALTE</name>
<dbReference type="PANTHER" id="PTHR30570:SF6">
    <property type="entry name" value="PHOSPHATE-BINDING PROTEIN PSTS"/>
    <property type="match status" value="1"/>
</dbReference>
<dbReference type="Pfam" id="PF12849">
    <property type="entry name" value="PBP_like_2"/>
    <property type="match status" value="1"/>
</dbReference>
<comment type="subcellular location">
    <subcellularLocation>
        <location evidence="4">Periplasm</location>
    </subcellularLocation>
    <subcellularLocation>
        <location evidence="4">Secreted</location>
    </subcellularLocation>
</comment>
<evidence type="ECO:0000256" key="3">
    <source>
        <dbReference type="ARBA" id="ARBA00022729"/>
    </source>
</evidence>
<evidence type="ECO:0000313" key="7">
    <source>
        <dbReference type="Proteomes" id="UP000606935"/>
    </source>
</evidence>
<dbReference type="GO" id="GO:0042597">
    <property type="term" value="C:periplasmic space"/>
    <property type="evidence" value="ECO:0007669"/>
    <property type="project" value="UniProtKB-SubCell"/>
</dbReference>
<dbReference type="RefSeq" id="WP_188688973.1">
    <property type="nucleotide sequence ID" value="NZ_BMLS01000001.1"/>
</dbReference>
<dbReference type="GO" id="GO:0042301">
    <property type="term" value="F:phosphate ion binding"/>
    <property type="evidence" value="ECO:0007669"/>
    <property type="project" value="UniProtKB-UniRule"/>
</dbReference>
<dbReference type="SUPFAM" id="SSF53850">
    <property type="entry name" value="Periplasmic binding protein-like II"/>
    <property type="match status" value="1"/>
</dbReference>
<dbReference type="Gene3D" id="3.40.190.10">
    <property type="entry name" value="Periplasmic binding protein-like II"/>
    <property type="match status" value="2"/>
</dbReference>
<dbReference type="AlphaFoldDB" id="A0A918DFF3"/>
<dbReference type="InterPro" id="IPR011862">
    <property type="entry name" value="Phos-bd"/>
</dbReference>
<keyword evidence="4" id="KW-0574">Periplasm</keyword>
<evidence type="ECO:0000256" key="2">
    <source>
        <dbReference type="ARBA" id="ARBA00022448"/>
    </source>
</evidence>
<keyword evidence="7" id="KW-1185">Reference proteome</keyword>
<evidence type="ECO:0000256" key="1">
    <source>
        <dbReference type="ARBA" id="ARBA00008725"/>
    </source>
</evidence>
<keyword evidence="2 4" id="KW-0813">Transport</keyword>
<keyword evidence="3 4" id="KW-0732">Signal</keyword>
<keyword evidence="4" id="KW-0964">Secreted</keyword>
<dbReference type="Proteomes" id="UP000606935">
    <property type="component" value="Unassembled WGS sequence"/>
</dbReference>
<dbReference type="NCBIfam" id="TIGR02136">
    <property type="entry name" value="ptsS_2"/>
    <property type="match status" value="1"/>
</dbReference>
<sequence length="321" mass="34922">MPAIRVSAFLLLLGSVIPCQASGEDYQKQPGVSGTITSVGSDTLGNLMTFWAEEFKSYYPHVAFQIQASGSSTAPAALTEGTANVGPMSRELKESEIAYFSKVHGYQPTVLKVAIDAIALFVDLHNPVAGLNLQEVDAIFSVTRYCGAAQPIAYWQQLGLPDSWNNKRIRLFGRNSVSGTYGLFKAEALCQGDFLATVNEQPGSASVVQSVAYSDGALGYAGFGYKTAGVRALPIARHNKDYIAPSMENIASGDYPLSRFLYLVVNKAPEQPLPLLEREFIRFILSPAGQDLVRRDGFIPVPEALIRQQLRIIDPELQQGR</sequence>
<dbReference type="GO" id="GO:0005576">
    <property type="term" value="C:extracellular region"/>
    <property type="evidence" value="ECO:0007669"/>
    <property type="project" value="UniProtKB-SubCell"/>
</dbReference>
<keyword evidence="4" id="KW-0592">Phosphate transport</keyword>
<gene>
    <name evidence="6" type="ORF">GCM10010982_01970</name>
</gene>
<dbReference type="GO" id="GO:0007155">
    <property type="term" value="P:cell adhesion"/>
    <property type="evidence" value="ECO:0007669"/>
    <property type="project" value="UniProtKB-UniRule"/>
</dbReference>
<evidence type="ECO:0000313" key="6">
    <source>
        <dbReference type="EMBL" id="GGO63887.1"/>
    </source>
</evidence>
<dbReference type="EMBL" id="BMLS01000001">
    <property type="protein sequence ID" value="GGO63887.1"/>
    <property type="molecule type" value="Genomic_DNA"/>
</dbReference>
<dbReference type="InterPro" id="IPR050811">
    <property type="entry name" value="Phosphate_ABC_transporter"/>
</dbReference>
<dbReference type="PANTHER" id="PTHR30570">
    <property type="entry name" value="PERIPLASMIC PHOSPHATE BINDING COMPONENT OF PHOSPHATE ABC TRANSPORTER"/>
    <property type="match status" value="1"/>
</dbReference>
<proteinExistence type="inferred from homology"/>
<evidence type="ECO:0000256" key="4">
    <source>
        <dbReference type="RuleBase" id="RU367119"/>
    </source>
</evidence>
<comment type="caution">
    <text evidence="6">The sequence shown here is derived from an EMBL/GenBank/DDBJ whole genome shotgun (WGS) entry which is preliminary data.</text>
</comment>
<feature type="signal peptide" evidence="4">
    <location>
        <begin position="1"/>
        <end position="21"/>
    </location>
</feature>
<dbReference type="CDD" id="cd13653">
    <property type="entry name" value="PBP2_phosphate_like_1"/>
    <property type="match status" value="1"/>
</dbReference>
<dbReference type="GO" id="GO:0006817">
    <property type="term" value="P:phosphate ion transport"/>
    <property type="evidence" value="ECO:0007669"/>
    <property type="project" value="UniProtKB-UniRule"/>
</dbReference>
<protein>
    <recommendedName>
        <fullName evidence="4">Phosphate-binding protein</fullName>
    </recommendedName>
</protein>
<organism evidence="6 7">
    <name type="scientific">Bowmanella pacifica</name>
    <dbReference type="NCBI Taxonomy" id="502051"/>
    <lineage>
        <taxon>Bacteria</taxon>
        <taxon>Pseudomonadati</taxon>
        <taxon>Pseudomonadota</taxon>
        <taxon>Gammaproteobacteria</taxon>
        <taxon>Alteromonadales</taxon>
        <taxon>Alteromonadaceae</taxon>
        <taxon>Bowmanella</taxon>
    </lineage>
</organism>
<dbReference type="InterPro" id="IPR024370">
    <property type="entry name" value="PBP_domain"/>
</dbReference>
<evidence type="ECO:0000259" key="5">
    <source>
        <dbReference type="Pfam" id="PF12849"/>
    </source>
</evidence>
<comment type="similarity">
    <text evidence="1 4">Belongs to the PstS family.</text>
</comment>
<accession>A0A918DFF3</accession>
<feature type="domain" description="PBP" evidence="5">
    <location>
        <begin position="30"/>
        <end position="287"/>
    </location>
</feature>
<reference evidence="6" key="2">
    <citation type="submission" date="2020-09" db="EMBL/GenBank/DDBJ databases">
        <authorList>
            <person name="Sun Q."/>
            <person name="Zhou Y."/>
        </authorList>
    </citation>
    <scope>NUCLEOTIDE SEQUENCE</scope>
    <source>
        <strain evidence="6">CGMCC 1.7086</strain>
    </source>
</reference>